<dbReference type="EMBL" id="CP017111">
    <property type="protein sequence ID" value="AOO63952.1"/>
    <property type="molecule type" value="Genomic_DNA"/>
</dbReference>
<proteinExistence type="predicted"/>
<dbReference type="Pfam" id="PF13489">
    <property type="entry name" value="Methyltransf_23"/>
    <property type="match status" value="1"/>
</dbReference>
<reference evidence="2" key="1">
    <citation type="submission" date="2016-08" db="EMBL/GenBank/DDBJ databases">
        <title>Complete genome sequence of the organohalide-respiring Epsilonproteobacterium Sulfurospirillum halorespirans.</title>
        <authorList>
            <person name="Goris T."/>
            <person name="Zimmermann J."/>
            <person name="Schenz B."/>
            <person name="Lemos M."/>
            <person name="Hackermueller J."/>
            <person name="Diekert G."/>
        </authorList>
    </citation>
    <scope>NUCLEOTIDE SEQUENCE [LARGE SCALE GENOMIC DNA]</scope>
    <source>
        <strain>DSM 13726</strain>
        <strain evidence="2">PCE-M2</strain>
    </source>
</reference>
<keyword evidence="1" id="KW-0489">Methyltransferase</keyword>
<sequence>MFLKKMKESLKMNCKICDFDTKMFDDPDLHKQFYRCPNCQCIMLDPFFQLSLEKENSLYDNHHNSLENEGYVKMFEDFLDFFWNDLTCKEKGLDFGSGPTPVLAELLHRRGVSVDYYDKFYQPIKCFENQTYDFITSTEVFEHLEDPVATLSLLSQHLKPEGVIALMTLFHTNDEASFLTWWYRRDPTHITFYTPYTLDVLAKKCGLDVVKTDGKRIAILRKR</sequence>
<keyword evidence="1" id="KW-0808">Transferase</keyword>
<dbReference type="AlphaFoldDB" id="A0A1D7TG06"/>
<dbReference type="SUPFAM" id="SSF53335">
    <property type="entry name" value="S-adenosyl-L-methionine-dependent methyltransferases"/>
    <property type="match status" value="1"/>
</dbReference>
<dbReference type="GO" id="GO:0008168">
    <property type="term" value="F:methyltransferase activity"/>
    <property type="evidence" value="ECO:0007669"/>
    <property type="project" value="UniProtKB-KW"/>
</dbReference>
<gene>
    <name evidence="1" type="ORF">SHALO_0155</name>
</gene>
<evidence type="ECO:0000313" key="1">
    <source>
        <dbReference type="EMBL" id="AOO63952.1"/>
    </source>
</evidence>
<organism evidence="1 2">
    <name type="scientific">Sulfurospirillum halorespirans DSM 13726</name>
    <dbReference type="NCBI Taxonomy" id="1193502"/>
    <lineage>
        <taxon>Bacteria</taxon>
        <taxon>Pseudomonadati</taxon>
        <taxon>Campylobacterota</taxon>
        <taxon>Epsilonproteobacteria</taxon>
        <taxon>Campylobacterales</taxon>
        <taxon>Sulfurospirillaceae</taxon>
        <taxon>Sulfurospirillum</taxon>
    </lineage>
</organism>
<name>A0A1D7TG06_9BACT</name>
<evidence type="ECO:0000313" key="2">
    <source>
        <dbReference type="Proteomes" id="UP000094609"/>
    </source>
</evidence>
<accession>A0A1D7TG06</accession>
<dbReference type="PATRIC" id="fig|1193502.14.peg.159"/>
<dbReference type="STRING" id="1193502.SHALO_0155"/>
<dbReference type="KEGG" id="shal:SHALO_0155"/>
<dbReference type="Proteomes" id="UP000094609">
    <property type="component" value="Chromosome"/>
</dbReference>
<protein>
    <submittedName>
        <fullName evidence="1">Methyltransferase</fullName>
    </submittedName>
</protein>
<dbReference type="InterPro" id="IPR029063">
    <property type="entry name" value="SAM-dependent_MTases_sf"/>
</dbReference>
<dbReference type="Gene3D" id="3.40.50.150">
    <property type="entry name" value="Vaccinia Virus protein VP39"/>
    <property type="match status" value="1"/>
</dbReference>
<dbReference type="GO" id="GO:0032259">
    <property type="term" value="P:methylation"/>
    <property type="evidence" value="ECO:0007669"/>
    <property type="project" value="UniProtKB-KW"/>
</dbReference>
<keyword evidence="2" id="KW-1185">Reference proteome</keyword>